<keyword evidence="6 8" id="KW-0472">Membrane</keyword>
<dbReference type="PANTHER" id="PTHR19139">
    <property type="entry name" value="AQUAPORIN TRANSPORTER"/>
    <property type="match status" value="1"/>
</dbReference>
<keyword evidence="10" id="KW-1185">Reference proteome</keyword>
<dbReference type="Gene3D" id="1.20.1080.10">
    <property type="entry name" value="Glycerol uptake facilitator protein"/>
    <property type="match status" value="1"/>
</dbReference>
<evidence type="ECO:0000313" key="9">
    <source>
        <dbReference type="EMBL" id="RZF41026.1"/>
    </source>
</evidence>
<feature type="transmembrane region" description="Helical" evidence="8">
    <location>
        <begin position="20"/>
        <end position="43"/>
    </location>
</feature>
<comment type="subcellular location">
    <subcellularLocation>
        <location evidence="1">Membrane</location>
        <topology evidence="1">Multi-pass membrane protein</topology>
    </subcellularLocation>
</comment>
<dbReference type="InterPro" id="IPR022357">
    <property type="entry name" value="MIP_CS"/>
</dbReference>
<dbReference type="SUPFAM" id="SSF81338">
    <property type="entry name" value="Aquaporin-like"/>
    <property type="match status" value="1"/>
</dbReference>
<dbReference type="InterPro" id="IPR023271">
    <property type="entry name" value="Aquaporin-like"/>
</dbReference>
<reference evidence="9 10" key="1">
    <citation type="journal article" date="2017" name="Gigascience">
        <title>Genome sequence of the small brown planthopper, Laodelphax striatellus.</title>
        <authorList>
            <person name="Zhu J."/>
            <person name="Jiang F."/>
            <person name="Wang X."/>
            <person name="Yang P."/>
            <person name="Bao Y."/>
            <person name="Zhao W."/>
            <person name="Wang W."/>
            <person name="Lu H."/>
            <person name="Wang Q."/>
            <person name="Cui N."/>
            <person name="Li J."/>
            <person name="Chen X."/>
            <person name="Luo L."/>
            <person name="Yu J."/>
            <person name="Kang L."/>
            <person name="Cui F."/>
        </authorList>
    </citation>
    <scope>NUCLEOTIDE SEQUENCE [LARGE SCALE GENOMIC DNA]</scope>
    <source>
        <strain evidence="9">Lst14</strain>
    </source>
</reference>
<comment type="similarity">
    <text evidence="2 7">Belongs to the MIP/aquaporin (TC 1.A.8) family.</text>
</comment>
<evidence type="ECO:0000256" key="5">
    <source>
        <dbReference type="ARBA" id="ARBA00022989"/>
    </source>
</evidence>
<keyword evidence="5 8" id="KW-1133">Transmembrane helix</keyword>
<feature type="transmembrane region" description="Helical" evidence="8">
    <location>
        <begin position="49"/>
        <end position="69"/>
    </location>
</feature>
<evidence type="ECO:0000256" key="2">
    <source>
        <dbReference type="ARBA" id="ARBA00006175"/>
    </source>
</evidence>
<feature type="transmembrane region" description="Helical" evidence="8">
    <location>
        <begin position="95"/>
        <end position="117"/>
    </location>
</feature>
<dbReference type="InParanoid" id="A0A482X5Y0"/>
<dbReference type="Proteomes" id="UP000291343">
    <property type="component" value="Unassembled WGS sequence"/>
</dbReference>
<dbReference type="InterPro" id="IPR034294">
    <property type="entry name" value="Aquaporin_transptr"/>
</dbReference>
<comment type="caution">
    <text evidence="9">The sequence shown here is derived from an EMBL/GenBank/DDBJ whole genome shotgun (WGS) entry which is preliminary data.</text>
</comment>
<proteinExistence type="inferred from homology"/>
<evidence type="ECO:0000256" key="1">
    <source>
        <dbReference type="ARBA" id="ARBA00004141"/>
    </source>
</evidence>
<evidence type="ECO:0008006" key="11">
    <source>
        <dbReference type="Google" id="ProtNLM"/>
    </source>
</evidence>
<dbReference type="EMBL" id="QKKF02017260">
    <property type="protein sequence ID" value="RZF41026.1"/>
    <property type="molecule type" value="Genomic_DNA"/>
</dbReference>
<evidence type="ECO:0000256" key="3">
    <source>
        <dbReference type="ARBA" id="ARBA00022448"/>
    </source>
</evidence>
<sequence>MSFGKYCCWDLKGKKSCRRLVSALLAECIGVAVVMIVGCSAVAPSLQLSLLYAATAFGFAMSIALMAIAHISGGHVNPSVTVAALVLGKLSPISALLYVLSQCVGGIVGMQAVLFMQPDNLTTEFCVSQLAPGVHPLKGVAVEAIFTSILALLACSSFDQRNANKLDSNPIRFGIAIIALTIAGRKITGCSLNPARSLAPALLFGNFNNLWVYWAGPLSGGLLMSLFYRLVLYENSPPEFREDSLEHEPLTNMKNIFLETRRDSREAYAKAGE</sequence>
<dbReference type="STRING" id="195883.A0A482X5Y0"/>
<evidence type="ECO:0000256" key="8">
    <source>
        <dbReference type="SAM" id="Phobius"/>
    </source>
</evidence>
<dbReference type="OrthoDB" id="3222at2759"/>
<evidence type="ECO:0000256" key="4">
    <source>
        <dbReference type="ARBA" id="ARBA00022692"/>
    </source>
</evidence>
<evidence type="ECO:0000313" key="10">
    <source>
        <dbReference type="Proteomes" id="UP000291343"/>
    </source>
</evidence>
<organism evidence="9 10">
    <name type="scientific">Laodelphax striatellus</name>
    <name type="common">Small brown planthopper</name>
    <name type="synonym">Delphax striatella</name>
    <dbReference type="NCBI Taxonomy" id="195883"/>
    <lineage>
        <taxon>Eukaryota</taxon>
        <taxon>Metazoa</taxon>
        <taxon>Ecdysozoa</taxon>
        <taxon>Arthropoda</taxon>
        <taxon>Hexapoda</taxon>
        <taxon>Insecta</taxon>
        <taxon>Pterygota</taxon>
        <taxon>Neoptera</taxon>
        <taxon>Paraneoptera</taxon>
        <taxon>Hemiptera</taxon>
        <taxon>Auchenorrhyncha</taxon>
        <taxon>Fulgoroidea</taxon>
        <taxon>Delphacidae</taxon>
        <taxon>Criomorphinae</taxon>
        <taxon>Laodelphax</taxon>
    </lineage>
</organism>
<dbReference type="InterPro" id="IPR000425">
    <property type="entry name" value="MIP"/>
</dbReference>
<feature type="transmembrane region" description="Helical" evidence="8">
    <location>
        <begin position="137"/>
        <end position="158"/>
    </location>
</feature>
<dbReference type="PANTHER" id="PTHR19139:SF270">
    <property type="entry name" value="ENTOMOGLYCEROPORIN 1-RELATED"/>
    <property type="match status" value="1"/>
</dbReference>
<keyword evidence="3 7" id="KW-0813">Transport</keyword>
<protein>
    <recommendedName>
        <fullName evidence="11">Aquaporin</fullName>
    </recommendedName>
</protein>
<accession>A0A482X5Y0</accession>
<dbReference type="AlphaFoldDB" id="A0A482X5Y0"/>
<keyword evidence="4 7" id="KW-0812">Transmembrane</keyword>
<dbReference type="GO" id="GO:0005886">
    <property type="term" value="C:plasma membrane"/>
    <property type="evidence" value="ECO:0007669"/>
    <property type="project" value="TreeGrafter"/>
</dbReference>
<dbReference type="PROSITE" id="PS00221">
    <property type="entry name" value="MIP"/>
    <property type="match status" value="1"/>
</dbReference>
<gene>
    <name evidence="9" type="ORF">LSTR_LSTR002658</name>
</gene>
<evidence type="ECO:0000256" key="7">
    <source>
        <dbReference type="RuleBase" id="RU000477"/>
    </source>
</evidence>
<name>A0A482X5Y0_LAOST</name>
<dbReference type="PRINTS" id="PR00783">
    <property type="entry name" value="MINTRINSICP"/>
</dbReference>
<dbReference type="Pfam" id="PF00230">
    <property type="entry name" value="MIP"/>
    <property type="match status" value="1"/>
</dbReference>
<evidence type="ECO:0000256" key="6">
    <source>
        <dbReference type="ARBA" id="ARBA00023136"/>
    </source>
</evidence>
<feature type="transmembrane region" description="Helical" evidence="8">
    <location>
        <begin position="170"/>
        <end position="188"/>
    </location>
</feature>
<feature type="transmembrane region" description="Helical" evidence="8">
    <location>
        <begin position="211"/>
        <end position="231"/>
    </location>
</feature>
<dbReference type="GO" id="GO:0015267">
    <property type="term" value="F:channel activity"/>
    <property type="evidence" value="ECO:0007669"/>
    <property type="project" value="InterPro"/>
</dbReference>
<dbReference type="SMR" id="A0A482X5Y0"/>